<dbReference type="Proteomes" id="UP001209535">
    <property type="component" value="Unassembled WGS sequence"/>
</dbReference>
<organism evidence="6 7">
    <name type="scientific">Albidovulum salinarum</name>
    <dbReference type="NCBI Taxonomy" id="2984153"/>
    <lineage>
        <taxon>Bacteria</taxon>
        <taxon>Pseudomonadati</taxon>
        <taxon>Pseudomonadota</taxon>
        <taxon>Alphaproteobacteria</taxon>
        <taxon>Rhodobacterales</taxon>
        <taxon>Paracoccaceae</taxon>
        <taxon>Albidovulum</taxon>
    </lineage>
</organism>
<dbReference type="SUPFAM" id="SSF51316">
    <property type="entry name" value="Mss4-like"/>
    <property type="match status" value="1"/>
</dbReference>
<dbReference type="EMBL" id="JAOVQO010000007">
    <property type="protein sequence ID" value="MCU9848189.1"/>
    <property type="molecule type" value="Genomic_DNA"/>
</dbReference>
<protein>
    <submittedName>
        <fullName evidence="6">GFA family protein</fullName>
    </submittedName>
</protein>
<evidence type="ECO:0000256" key="4">
    <source>
        <dbReference type="ARBA" id="ARBA00023239"/>
    </source>
</evidence>
<dbReference type="InterPro" id="IPR006913">
    <property type="entry name" value="CENP-V/GFA"/>
</dbReference>
<keyword evidence="2" id="KW-0479">Metal-binding</keyword>
<comment type="similarity">
    <text evidence="1">Belongs to the Gfa family.</text>
</comment>
<dbReference type="InterPro" id="IPR011057">
    <property type="entry name" value="Mss4-like_sf"/>
</dbReference>
<feature type="domain" description="CENP-V/GFA" evidence="5">
    <location>
        <begin position="6"/>
        <end position="112"/>
    </location>
</feature>
<keyword evidence="4" id="KW-0456">Lyase</keyword>
<gene>
    <name evidence="6" type="ORF">OEZ60_09235</name>
</gene>
<evidence type="ECO:0000256" key="2">
    <source>
        <dbReference type="ARBA" id="ARBA00022723"/>
    </source>
</evidence>
<sequence>MSARTLTGHCLCGAVTVTMEPAKPELNACHCGMCRRWTGGVFIEIDARPGTLKAEGPVRSFRSSDWAERASCATCGSPLWYRLTDPKADFHAVSAGLFDDAGGFPLTKEIYVDRKPGGFAFAGDHLRQTEAEFLASIGVSAEGEGQ</sequence>
<evidence type="ECO:0000313" key="6">
    <source>
        <dbReference type="EMBL" id="MCU9848189.1"/>
    </source>
</evidence>
<dbReference type="PANTHER" id="PTHR33337:SF40">
    <property type="entry name" value="CENP-V_GFA DOMAIN-CONTAINING PROTEIN-RELATED"/>
    <property type="match status" value="1"/>
</dbReference>
<dbReference type="RefSeq" id="WP_263335311.1">
    <property type="nucleotide sequence ID" value="NZ_JAOVQO010000007.1"/>
</dbReference>
<dbReference type="PANTHER" id="PTHR33337">
    <property type="entry name" value="GFA DOMAIN-CONTAINING PROTEIN"/>
    <property type="match status" value="1"/>
</dbReference>
<accession>A0ABT2X2K7</accession>
<name>A0ABT2X2K7_9RHOB</name>
<keyword evidence="3" id="KW-0862">Zinc</keyword>
<comment type="caution">
    <text evidence="6">The sequence shown here is derived from an EMBL/GenBank/DDBJ whole genome shotgun (WGS) entry which is preliminary data.</text>
</comment>
<dbReference type="PROSITE" id="PS51891">
    <property type="entry name" value="CENP_V_GFA"/>
    <property type="match status" value="1"/>
</dbReference>
<evidence type="ECO:0000259" key="5">
    <source>
        <dbReference type="PROSITE" id="PS51891"/>
    </source>
</evidence>
<dbReference type="Gene3D" id="3.90.1590.10">
    <property type="entry name" value="glutathione-dependent formaldehyde- activating enzyme (gfa)"/>
    <property type="match status" value="1"/>
</dbReference>
<proteinExistence type="inferred from homology"/>
<keyword evidence="7" id="KW-1185">Reference proteome</keyword>
<evidence type="ECO:0000256" key="3">
    <source>
        <dbReference type="ARBA" id="ARBA00022833"/>
    </source>
</evidence>
<evidence type="ECO:0000256" key="1">
    <source>
        <dbReference type="ARBA" id="ARBA00005495"/>
    </source>
</evidence>
<dbReference type="Pfam" id="PF04828">
    <property type="entry name" value="GFA"/>
    <property type="match status" value="1"/>
</dbReference>
<evidence type="ECO:0000313" key="7">
    <source>
        <dbReference type="Proteomes" id="UP001209535"/>
    </source>
</evidence>
<reference evidence="6 7" key="1">
    <citation type="submission" date="2022-10" db="EMBL/GenBank/DDBJ databases">
        <title>Defluviimonas sp. nov., isolated from ocean surface sediments.</title>
        <authorList>
            <person name="He W."/>
            <person name="Wang L."/>
            <person name="Zhang D.-F."/>
        </authorList>
    </citation>
    <scope>NUCLEOTIDE SEQUENCE [LARGE SCALE GENOMIC DNA]</scope>
    <source>
        <strain evidence="6 7">WL0024</strain>
    </source>
</reference>